<name>A0A930HK78_9BACT</name>
<reference evidence="1" key="1">
    <citation type="submission" date="2020-04" db="EMBL/GenBank/DDBJ databases">
        <title>Deep metagenomics examines the oral microbiome during advanced dental caries in children, revealing novel taxa and co-occurrences with host molecules.</title>
        <authorList>
            <person name="Baker J.L."/>
            <person name="Morton J.T."/>
            <person name="Dinis M."/>
            <person name="Alvarez R."/>
            <person name="Tran N.C."/>
            <person name="Knight R."/>
            <person name="Edlund A."/>
        </authorList>
    </citation>
    <scope>NUCLEOTIDE SEQUENCE</scope>
    <source>
        <strain evidence="1">JCVI_44_bin.5</strain>
    </source>
</reference>
<organism evidence="1 2">
    <name type="scientific">Prevotella aurantiaca</name>
    <dbReference type="NCBI Taxonomy" id="596085"/>
    <lineage>
        <taxon>Bacteria</taxon>
        <taxon>Pseudomonadati</taxon>
        <taxon>Bacteroidota</taxon>
        <taxon>Bacteroidia</taxon>
        <taxon>Bacteroidales</taxon>
        <taxon>Prevotellaceae</taxon>
        <taxon>Prevotella</taxon>
    </lineage>
</organism>
<comment type="caution">
    <text evidence="1">The sequence shown here is derived from an EMBL/GenBank/DDBJ whole genome shotgun (WGS) entry which is preliminary data.</text>
</comment>
<proteinExistence type="predicted"/>
<sequence>MRKEVYKTPTTQVYPLQVEGYMLTDSQRQKRMDRFESTLKPFADGGTEELEDENAE</sequence>
<evidence type="ECO:0000313" key="2">
    <source>
        <dbReference type="Proteomes" id="UP000771736"/>
    </source>
</evidence>
<evidence type="ECO:0000313" key="1">
    <source>
        <dbReference type="EMBL" id="MBF1383312.1"/>
    </source>
</evidence>
<protein>
    <submittedName>
        <fullName evidence="1">Uncharacterized protein</fullName>
    </submittedName>
</protein>
<dbReference type="EMBL" id="JABZSJ010000001">
    <property type="protein sequence ID" value="MBF1383312.1"/>
    <property type="molecule type" value="Genomic_DNA"/>
</dbReference>
<dbReference type="RefSeq" id="WP_159102244.1">
    <property type="nucleotide sequence ID" value="NZ_CAJPLR010000069.1"/>
</dbReference>
<dbReference type="AlphaFoldDB" id="A0A930HK78"/>
<accession>A0A930HK78</accession>
<gene>
    <name evidence="1" type="ORF">HXN26_00420</name>
</gene>
<dbReference type="Proteomes" id="UP000771736">
    <property type="component" value="Unassembled WGS sequence"/>
</dbReference>